<dbReference type="EMBL" id="NEEU01000001">
    <property type="protein sequence ID" value="PJD77142.1"/>
    <property type="molecule type" value="Genomic_DNA"/>
</dbReference>
<protein>
    <submittedName>
        <fullName evidence="4">Flavin reductase family protein</fullName>
    </submittedName>
</protein>
<organism evidence="5">
    <name type="scientific">Enterobacter kobei</name>
    <dbReference type="NCBI Taxonomy" id="208224"/>
    <lineage>
        <taxon>Bacteria</taxon>
        <taxon>Pseudomonadati</taxon>
        <taxon>Pseudomonadota</taxon>
        <taxon>Gammaproteobacteria</taxon>
        <taxon>Enterobacterales</taxon>
        <taxon>Enterobacteriaceae</taxon>
        <taxon>Enterobacter</taxon>
        <taxon>Enterobacter cloacae complex</taxon>
    </lineage>
</organism>
<reference evidence="5 7" key="1">
    <citation type="journal article" date="2017" name="J. Antimicrob. Chemother.">
        <title>Characterization of the population structure, drug resistance mechanisms and plasmids of the community-associated Enterobacter cloacae complex in China.</title>
        <authorList>
            <person name="Zhou K."/>
            <person name="Yu W."/>
            <person name="Cao X."/>
            <person name="Shen P."/>
            <person name="Lu H."/>
            <person name="Luo Q."/>
            <person name="Rossen J.W.A."/>
            <person name="Xiao Y."/>
        </authorList>
    </citation>
    <scope>NUCLEOTIDE SEQUENCE [LARGE SCALE GENOMIC DNA]</scope>
    <source>
        <strain evidence="5">ECC1097</strain>
    </source>
</reference>
<dbReference type="InterPro" id="IPR002563">
    <property type="entry name" value="Flavin_Rdtase-like_dom"/>
</dbReference>
<proteinExistence type="inferred from homology"/>
<dbReference type="InterPro" id="IPR050268">
    <property type="entry name" value="NADH-dep_flavin_reductase"/>
</dbReference>
<dbReference type="InterPro" id="IPR012349">
    <property type="entry name" value="Split_barrel_FMN-bd"/>
</dbReference>
<gene>
    <name evidence="5" type="ORF">B9Q37_00335</name>
    <name evidence="4" type="ORF">H9R40_25690</name>
    <name evidence="6" type="ORF">M2B19_15825</name>
</gene>
<dbReference type="RefSeq" id="WP_023337497.1">
    <property type="nucleotide sequence ID" value="NZ_AP022498.1"/>
</dbReference>
<keyword evidence="2" id="KW-0560">Oxidoreductase</keyword>
<evidence type="ECO:0000313" key="5">
    <source>
        <dbReference type="EMBL" id="PJD77142.1"/>
    </source>
</evidence>
<comment type="similarity">
    <text evidence="1">Belongs to the non-flavoprotein flavin reductase family.</text>
</comment>
<accession>A0A0H0CW15</accession>
<evidence type="ECO:0000313" key="4">
    <source>
        <dbReference type="EMBL" id="MBC6326511.1"/>
    </source>
</evidence>
<dbReference type="PANTHER" id="PTHR30466">
    <property type="entry name" value="FLAVIN REDUCTASE"/>
    <property type="match status" value="1"/>
</dbReference>
<dbReference type="Proteomes" id="UP001228563">
    <property type="component" value="Chromosome"/>
</dbReference>
<dbReference type="Gene3D" id="2.30.110.10">
    <property type="entry name" value="Electron Transport, Fmn-binding Protein, Chain A"/>
    <property type="match status" value="1"/>
</dbReference>
<dbReference type="Pfam" id="PF01613">
    <property type="entry name" value="Flavin_Reduct"/>
    <property type="match status" value="1"/>
</dbReference>
<evidence type="ECO:0000256" key="1">
    <source>
        <dbReference type="ARBA" id="ARBA00008898"/>
    </source>
</evidence>
<sequence>MAQFDSRTLRNVFGQFATGVCVVTMMDKDNNFHGLTISSFNTVSLEPPLVLWSLRKQSWYAQHFLEADAFAINVLSGHQHQVSDIFASAGSDKFHRVDHRVSGFKLPLIDGALAHLECKMWRQVDGGDHWIFIGEVVDSLHTEGEPLIFFNGRYATTAGLSIPA</sequence>
<accession>A0A181D7M2</accession>
<dbReference type="OrthoDB" id="9792858at2"/>
<dbReference type="GO" id="GO:0042602">
    <property type="term" value="F:riboflavin reductase (NADPH) activity"/>
    <property type="evidence" value="ECO:0007669"/>
    <property type="project" value="TreeGrafter"/>
</dbReference>
<dbReference type="EMBL" id="CP096849">
    <property type="protein sequence ID" value="WMT64384.1"/>
    <property type="molecule type" value="Genomic_DNA"/>
</dbReference>
<dbReference type="SMART" id="SM00903">
    <property type="entry name" value="Flavin_Reduct"/>
    <property type="match status" value="1"/>
</dbReference>
<reference evidence="6" key="3">
    <citation type="submission" date="2022-04" db="EMBL/GenBank/DDBJ databases">
        <title>Co-occurrence of mcr-9 and blaNDM-1 in multidrug-resistant Enterobacter kobei strain isolated from an infant with urinary infection.</title>
        <authorList>
            <person name="Zeng H."/>
        </authorList>
    </citation>
    <scope>NUCLEOTIDE SEQUENCE</scope>
    <source>
        <strain evidence="6">EC1382</strain>
    </source>
</reference>
<dbReference type="AlphaFoldDB" id="A0A2J0PQC3"/>
<accession>A0A0F0XVP2</accession>
<accession>A0A2J0PQC3</accession>
<feature type="domain" description="Flavin reductase like" evidence="3">
    <location>
        <begin position="13"/>
        <end position="156"/>
    </location>
</feature>
<reference evidence="4" key="2">
    <citation type="submission" date="2020-08" db="EMBL/GenBank/DDBJ databases">
        <title>Distribution of Beta-Lactamase Producing Gram-Negative Bacterial Isolates in Isabela River of Santo Domingo, Dominican Republic.</title>
        <authorList>
            <person name="Calderon V."/>
            <person name="Del Rosario C."/>
            <person name="Duarte A."/>
            <person name="Bonnelly R."/>
            <person name="Barauna R."/>
            <person name="Ramos R.T."/>
            <person name="Perdomo O.P."/>
            <person name="Rodriguez De Francisco L.E."/>
            <person name="Franco De Los Santos E.F."/>
        </authorList>
    </citation>
    <scope>NUCLEOTIDE SEQUENCE</scope>
    <source>
        <strain evidence="4">INTEC_BI4_1.1</strain>
    </source>
</reference>
<dbReference type="Proteomes" id="UP000230495">
    <property type="component" value="Unassembled WGS sequence"/>
</dbReference>
<evidence type="ECO:0000256" key="2">
    <source>
        <dbReference type="ARBA" id="ARBA00023002"/>
    </source>
</evidence>
<dbReference type="Proteomes" id="UP000613022">
    <property type="component" value="Unassembled WGS sequence"/>
</dbReference>
<dbReference type="PANTHER" id="PTHR30466:SF11">
    <property type="entry name" value="FLAVIN-DEPENDENT MONOOXYGENASE, REDUCTASE SUBUNIT HSAB"/>
    <property type="match status" value="1"/>
</dbReference>
<evidence type="ECO:0000259" key="3">
    <source>
        <dbReference type="SMART" id="SM00903"/>
    </source>
</evidence>
<dbReference type="GO" id="GO:0010181">
    <property type="term" value="F:FMN binding"/>
    <property type="evidence" value="ECO:0007669"/>
    <property type="project" value="InterPro"/>
</dbReference>
<name>A0A2J0PQC3_9ENTR</name>
<evidence type="ECO:0000313" key="6">
    <source>
        <dbReference type="EMBL" id="WMT64384.1"/>
    </source>
</evidence>
<evidence type="ECO:0000313" key="7">
    <source>
        <dbReference type="Proteomes" id="UP000230495"/>
    </source>
</evidence>
<dbReference type="SUPFAM" id="SSF50475">
    <property type="entry name" value="FMN-binding split barrel"/>
    <property type="match status" value="1"/>
</dbReference>
<dbReference type="EMBL" id="JACSEP010000122">
    <property type="protein sequence ID" value="MBC6326511.1"/>
    <property type="molecule type" value="Genomic_DNA"/>
</dbReference>